<evidence type="ECO:0000313" key="1">
    <source>
        <dbReference type="EMBL" id="KAI8563238.1"/>
    </source>
</evidence>
<reference evidence="1" key="1">
    <citation type="submission" date="2022-02" db="EMBL/GenBank/DDBJ databases">
        <title>Plant Genome Project.</title>
        <authorList>
            <person name="Zhang R.-G."/>
        </authorList>
    </citation>
    <scope>NUCLEOTIDE SEQUENCE</scope>
    <source>
        <strain evidence="1">AT1</strain>
    </source>
</reference>
<keyword evidence="2" id="KW-1185">Reference proteome</keyword>
<dbReference type="EMBL" id="CM046390">
    <property type="protein sequence ID" value="KAI8563238.1"/>
    <property type="molecule type" value="Genomic_DNA"/>
</dbReference>
<evidence type="ECO:0000313" key="2">
    <source>
        <dbReference type="Proteomes" id="UP001062846"/>
    </source>
</evidence>
<accession>A0ACC0PC15</accession>
<sequence length="495" mass="55650">MATKIHHHHHLHFLIVPLMSQSHLIPMTDFAKLLAAHHRGLTVTIITTPLNAARFQPLIDRATSSGFDIRLIPLHFPCSEAGLPENIENLDSLTSPDHVTLFFTATSLLQRPLEKLISELKPPPSCLITSNALPWTSETAAKFDIPIYVFNAISCFTLLCSNRIEDGVINMDSESILVPDMPHRIEFKKTQLPEFVRKKSSMLKGISDHMRGARGILVNSFEEMEMKYVEGYKKITENTWCIGPVSLCNKEVSDKFDRGNKAAIDEHYCLKWLDSKSSNSVIYACFGSLCHISCSQLIEIGLGLESLNRPFIWIIRGADKSVELEMWLETEEFVERNKERGLVIKGWAPQVMILSHPAVGGFLTHCGWNSTLEGVSAGVPMVTWPMFSEQFYNEKLITDVLRIGVRIGVEVGMQWGNEEVEVLVKREKVKAAVEEVMRDGEEGGERRRRARELGEMAKKAVEEGGSSYLNMALLIEDVIRHANQSNGVIKLETLV</sequence>
<name>A0ACC0PC15_RHOML</name>
<protein>
    <submittedName>
        <fullName evidence="1">Uncharacterized protein</fullName>
    </submittedName>
</protein>
<gene>
    <name evidence="1" type="ORF">RHMOL_Rhmol03G0096900</name>
</gene>
<proteinExistence type="predicted"/>
<organism evidence="1 2">
    <name type="scientific">Rhododendron molle</name>
    <name type="common">Chinese azalea</name>
    <name type="synonym">Azalea mollis</name>
    <dbReference type="NCBI Taxonomy" id="49168"/>
    <lineage>
        <taxon>Eukaryota</taxon>
        <taxon>Viridiplantae</taxon>
        <taxon>Streptophyta</taxon>
        <taxon>Embryophyta</taxon>
        <taxon>Tracheophyta</taxon>
        <taxon>Spermatophyta</taxon>
        <taxon>Magnoliopsida</taxon>
        <taxon>eudicotyledons</taxon>
        <taxon>Gunneridae</taxon>
        <taxon>Pentapetalae</taxon>
        <taxon>asterids</taxon>
        <taxon>Ericales</taxon>
        <taxon>Ericaceae</taxon>
        <taxon>Ericoideae</taxon>
        <taxon>Rhodoreae</taxon>
        <taxon>Rhododendron</taxon>
    </lineage>
</organism>
<dbReference type="Proteomes" id="UP001062846">
    <property type="component" value="Chromosome 3"/>
</dbReference>
<comment type="caution">
    <text evidence="1">The sequence shown here is derived from an EMBL/GenBank/DDBJ whole genome shotgun (WGS) entry which is preliminary data.</text>
</comment>